<dbReference type="GO" id="GO:0001518">
    <property type="term" value="C:voltage-gated sodium channel complex"/>
    <property type="evidence" value="ECO:0007669"/>
    <property type="project" value="TreeGrafter"/>
</dbReference>
<dbReference type="InterPro" id="IPR005821">
    <property type="entry name" value="Ion_trans_dom"/>
</dbReference>
<evidence type="ECO:0000256" key="2">
    <source>
        <dbReference type="ARBA" id="ARBA00022692"/>
    </source>
</evidence>
<feature type="transmembrane region" description="Helical" evidence="7">
    <location>
        <begin position="251"/>
        <end position="270"/>
    </location>
</feature>
<dbReference type="PROSITE" id="PS00018">
    <property type="entry name" value="EF_HAND_1"/>
    <property type="match status" value="1"/>
</dbReference>
<dbReference type="PROSITE" id="PS50222">
    <property type="entry name" value="EF_HAND_2"/>
    <property type="match status" value="1"/>
</dbReference>
<dbReference type="Gene3D" id="1.20.120.350">
    <property type="entry name" value="Voltage-gated potassium channels. Chain C"/>
    <property type="match status" value="1"/>
</dbReference>
<feature type="region of interest" description="Disordered" evidence="6">
    <location>
        <begin position="147"/>
        <end position="178"/>
    </location>
</feature>
<keyword evidence="2 7" id="KW-0812">Transmembrane</keyword>
<evidence type="ECO:0000256" key="1">
    <source>
        <dbReference type="ARBA" id="ARBA00004141"/>
    </source>
</evidence>
<feature type="transmembrane region" description="Helical" evidence="7">
    <location>
        <begin position="322"/>
        <end position="343"/>
    </location>
</feature>
<dbReference type="InterPro" id="IPR018247">
    <property type="entry name" value="EF_Hand_1_Ca_BS"/>
</dbReference>
<dbReference type="SUPFAM" id="SSF81324">
    <property type="entry name" value="Voltage-gated potassium channels"/>
    <property type="match status" value="1"/>
</dbReference>
<evidence type="ECO:0000313" key="9">
    <source>
        <dbReference type="EMBL" id="CAD9091269.1"/>
    </source>
</evidence>
<feature type="domain" description="EF-hand" evidence="8">
    <location>
        <begin position="513"/>
        <end position="548"/>
    </location>
</feature>
<feature type="transmembrane region" description="Helical" evidence="7">
    <location>
        <begin position="390"/>
        <end position="409"/>
    </location>
</feature>
<comment type="subcellular location">
    <subcellularLocation>
        <location evidence="1">Membrane</location>
        <topology evidence="1">Multi-pass membrane protein</topology>
    </subcellularLocation>
</comment>
<dbReference type="Gene3D" id="1.10.287.70">
    <property type="match status" value="1"/>
</dbReference>
<evidence type="ECO:0000256" key="6">
    <source>
        <dbReference type="SAM" id="MobiDB-lite"/>
    </source>
</evidence>
<reference evidence="9" key="1">
    <citation type="submission" date="2021-01" db="EMBL/GenBank/DDBJ databases">
        <authorList>
            <person name="Corre E."/>
            <person name="Pelletier E."/>
            <person name="Niang G."/>
            <person name="Scheremetjew M."/>
            <person name="Finn R."/>
            <person name="Kale V."/>
            <person name="Holt S."/>
            <person name="Cochrane G."/>
            <person name="Meng A."/>
            <person name="Brown T."/>
            <person name="Cohen L."/>
        </authorList>
    </citation>
    <scope>NUCLEOTIDE SEQUENCE</scope>
    <source>
        <strain evidence="9">OF101</strain>
    </source>
</reference>
<dbReference type="PANTHER" id="PTHR10037:SF62">
    <property type="entry name" value="SODIUM CHANNEL PROTEIN 60E"/>
    <property type="match status" value="1"/>
</dbReference>
<feature type="region of interest" description="Disordered" evidence="6">
    <location>
        <begin position="1"/>
        <end position="59"/>
    </location>
</feature>
<evidence type="ECO:0000256" key="5">
    <source>
        <dbReference type="ARBA" id="ARBA00023136"/>
    </source>
</evidence>
<dbReference type="InterPro" id="IPR011992">
    <property type="entry name" value="EF-hand-dom_pair"/>
</dbReference>
<feature type="transmembrane region" description="Helical" evidence="7">
    <location>
        <begin position="464"/>
        <end position="489"/>
    </location>
</feature>
<dbReference type="GO" id="GO:0005509">
    <property type="term" value="F:calcium ion binding"/>
    <property type="evidence" value="ECO:0007669"/>
    <property type="project" value="InterPro"/>
</dbReference>
<dbReference type="InterPro" id="IPR002048">
    <property type="entry name" value="EF_hand_dom"/>
</dbReference>
<organism evidence="9">
    <name type="scientific">Alexandrium catenella</name>
    <name type="common">Red tide dinoflagellate</name>
    <name type="synonym">Gonyaulax catenella</name>
    <dbReference type="NCBI Taxonomy" id="2925"/>
    <lineage>
        <taxon>Eukaryota</taxon>
        <taxon>Sar</taxon>
        <taxon>Alveolata</taxon>
        <taxon>Dinophyceae</taxon>
        <taxon>Gonyaulacales</taxon>
        <taxon>Pyrocystaceae</taxon>
        <taxon>Alexandrium</taxon>
    </lineage>
</organism>
<dbReference type="AlphaFoldDB" id="A0A7S1L1E5"/>
<dbReference type="Pfam" id="PF00520">
    <property type="entry name" value="Ion_trans"/>
    <property type="match status" value="1"/>
</dbReference>
<keyword evidence="3" id="KW-0106">Calcium</keyword>
<keyword evidence="4 7" id="KW-1133">Transmembrane helix</keyword>
<dbReference type="EMBL" id="HBGE01004802">
    <property type="protein sequence ID" value="CAD9091269.1"/>
    <property type="molecule type" value="Transcribed_RNA"/>
</dbReference>
<evidence type="ECO:0000256" key="7">
    <source>
        <dbReference type="SAM" id="Phobius"/>
    </source>
</evidence>
<name>A0A7S1L1E5_ALECA</name>
<dbReference type="PANTHER" id="PTHR10037">
    <property type="entry name" value="VOLTAGE-GATED CATION CHANNEL CALCIUM AND SODIUM"/>
    <property type="match status" value="1"/>
</dbReference>
<evidence type="ECO:0000259" key="8">
    <source>
        <dbReference type="PROSITE" id="PS50222"/>
    </source>
</evidence>
<gene>
    <name evidence="9" type="ORF">ACAT0790_LOCUS2907</name>
</gene>
<evidence type="ECO:0000256" key="4">
    <source>
        <dbReference type="ARBA" id="ARBA00022989"/>
    </source>
</evidence>
<sequence length="667" mass="74028">MVLHPDPPQPSYRERAWARQVKRPSPPCSEDSSTESVGSRQVQVTEEAGEAAGTTLARSGQVAVAAPDLKTPSRRGTLGEAADQGSLCLEIFARLEQHHGDLVQRMDKHYGDLAQRMTELIAQQDAIEQSVVQLKCSSDFCEDYRSPPTLRSMSVDSELLEPPPQDTGPEREGAGAGQCSDEWLAEGGEAVRQVSSDGHSADSEDQRRRESAFALGSLDSNASLARAAEASCAARCRSWLRDFLKTGHVEVALATAVLVNSLLVGAEIEFKARTPKSIPGALDYLDTFFTLLFLCELVLRWWVEGFQRFFTGSDWAWNTFDFFIVLASGVDLAIKVVASLDSVDNMNNLRILRVFRIMRVGKALRIQRLVRFISALRTLVYCIVVTMRSLVWALILLLIIIYIFAIIISQISVDYIQEPGSQPHPGLERWWGTLGTAMLTLFEAVTGGVSWYEVTDPLQEVSAALVAVFITYVFIITFAVFNCITGIFCHSAIETAVRNPDLAAQAMVEDRRQYISRVKKLFRDVDADRSGAITVQELETVVKDEKVRAYFAALDLDLSDSWTLFKLIAGRNNLIDQDAFVKGCLRLRGYAQRLETVAMLAQTRVLLRRLSSFAKFTTRKLEGMSPKAAALPQRRSIWSTSALDQSCTPWAPRAGCRGCAPPRQQEV</sequence>
<dbReference type="Gene3D" id="1.10.238.10">
    <property type="entry name" value="EF-hand"/>
    <property type="match status" value="1"/>
</dbReference>
<dbReference type="SUPFAM" id="SSF47473">
    <property type="entry name" value="EF-hand"/>
    <property type="match status" value="1"/>
</dbReference>
<keyword evidence="5 7" id="KW-0472">Membrane</keyword>
<accession>A0A7S1L1E5</accession>
<dbReference type="InterPro" id="IPR027359">
    <property type="entry name" value="Volt_channel_dom_sf"/>
</dbReference>
<feature type="compositionally biased region" description="Pro residues" evidence="6">
    <location>
        <begin position="1"/>
        <end position="10"/>
    </location>
</feature>
<dbReference type="GO" id="GO:0005248">
    <property type="term" value="F:voltage-gated sodium channel activity"/>
    <property type="evidence" value="ECO:0007669"/>
    <property type="project" value="TreeGrafter"/>
</dbReference>
<dbReference type="SMART" id="SM00054">
    <property type="entry name" value="EFh"/>
    <property type="match status" value="1"/>
</dbReference>
<dbReference type="InterPro" id="IPR043203">
    <property type="entry name" value="VGCC_Ca_Na"/>
</dbReference>
<feature type="transmembrane region" description="Helical" evidence="7">
    <location>
        <begin position="430"/>
        <end position="452"/>
    </location>
</feature>
<feature type="compositionally biased region" description="Polar residues" evidence="6">
    <location>
        <begin position="30"/>
        <end position="44"/>
    </location>
</feature>
<protein>
    <recommendedName>
        <fullName evidence="8">EF-hand domain-containing protein</fullName>
    </recommendedName>
</protein>
<feature type="transmembrane region" description="Helical" evidence="7">
    <location>
        <begin position="282"/>
        <end position="302"/>
    </location>
</feature>
<evidence type="ECO:0000256" key="3">
    <source>
        <dbReference type="ARBA" id="ARBA00022837"/>
    </source>
</evidence>
<proteinExistence type="predicted"/>